<dbReference type="AlphaFoldDB" id="A0ABD3V528"/>
<name>A0ABD3V528_SINWO</name>
<dbReference type="PANTHER" id="PTHR15723">
    <property type="entry name" value="CARBOHYDRATE SULFOTRANSFERASE 15"/>
    <property type="match status" value="1"/>
</dbReference>
<protein>
    <recommendedName>
        <fullName evidence="1">Sulfotransferase domain-containing protein</fullName>
    </recommendedName>
</protein>
<feature type="domain" description="Sulfotransferase" evidence="1">
    <location>
        <begin position="163"/>
        <end position="285"/>
    </location>
</feature>
<organism evidence="2 3">
    <name type="scientific">Sinanodonta woodiana</name>
    <name type="common">Chinese pond mussel</name>
    <name type="synonym">Anodonta woodiana</name>
    <dbReference type="NCBI Taxonomy" id="1069815"/>
    <lineage>
        <taxon>Eukaryota</taxon>
        <taxon>Metazoa</taxon>
        <taxon>Spiralia</taxon>
        <taxon>Lophotrochozoa</taxon>
        <taxon>Mollusca</taxon>
        <taxon>Bivalvia</taxon>
        <taxon>Autobranchia</taxon>
        <taxon>Heteroconchia</taxon>
        <taxon>Palaeoheterodonta</taxon>
        <taxon>Unionida</taxon>
        <taxon>Unionoidea</taxon>
        <taxon>Unionidae</taxon>
        <taxon>Unioninae</taxon>
        <taxon>Sinanodonta</taxon>
    </lineage>
</organism>
<dbReference type="PANTHER" id="PTHR15723:SF0">
    <property type="entry name" value="CARBOHYDRATE SULFOTRANSFERASE 15"/>
    <property type="match status" value="1"/>
</dbReference>
<dbReference type="InterPro" id="IPR052654">
    <property type="entry name" value="CS_Sulfotransferase"/>
</dbReference>
<dbReference type="Pfam" id="PF00685">
    <property type="entry name" value="Sulfotransfer_1"/>
    <property type="match status" value="1"/>
</dbReference>
<sequence length="347" mass="41060">MQKVMIIFCKKNLFKGPFQFLQNYTNPCFFSDDGGLRCLPYFFIIGGIKCGTSDLYYSLKQHPEISWEHEKEISYFVNGRFTTADDRWMFERYLDTFSKSAGVIGTTYSAIPCTDSRNDCHYHHVITGDGSARMLGDKQYQLFSNTMTQVEPNLTNADIVFHLNPNTKVIILLRNPIERAYSDYHFNSWVRKLYNVSLEHFHTTMVEQISTLTKCFQTASKRSCAYRHGENPFKERLLRHGMYYIFIKDWLRVFPRHQILILRFEDMVKNKQQIFRGVLKFLGVRQLTIADENHIVNGPIMNQRPPTLRRIGDMYPKTRELLHRFYAPFNVELARLLNDSRFLWIQH</sequence>
<dbReference type="EMBL" id="JBJQND010000013">
    <property type="protein sequence ID" value="KAL3856730.1"/>
    <property type="molecule type" value="Genomic_DNA"/>
</dbReference>
<gene>
    <name evidence="2" type="ORF">ACJMK2_011453</name>
</gene>
<evidence type="ECO:0000259" key="1">
    <source>
        <dbReference type="Pfam" id="PF00685"/>
    </source>
</evidence>
<proteinExistence type="predicted"/>
<dbReference type="InterPro" id="IPR000863">
    <property type="entry name" value="Sulfotransferase_dom"/>
</dbReference>
<dbReference type="Proteomes" id="UP001634394">
    <property type="component" value="Unassembled WGS sequence"/>
</dbReference>
<keyword evidence="3" id="KW-1185">Reference proteome</keyword>
<accession>A0ABD3V528</accession>
<comment type="caution">
    <text evidence="2">The sequence shown here is derived from an EMBL/GenBank/DDBJ whole genome shotgun (WGS) entry which is preliminary data.</text>
</comment>
<reference evidence="2 3" key="1">
    <citation type="submission" date="2024-11" db="EMBL/GenBank/DDBJ databases">
        <title>Chromosome-level genome assembly of the freshwater bivalve Anodonta woodiana.</title>
        <authorList>
            <person name="Chen X."/>
        </authorList>
    </citation>
    <scope>NUCLEOTIDE SEQUENCE [LARGE SCALE GENOMIC DNA]</scope>
    <source>
        <strain evidence="2">MN2024</strain>
        <tissue evidence="2">Gills</tissue>
    </source>
</reference>
<evidence type="ECO:0000313" key="3">
    <source>
        <dbReference type="Proteomes" id="UP001634394"/>
    </source>
</evidence>
<dbReference type="InterPro" id="IPR027417">
    <property type="entry name" value="P-loop_NTPase"/>
</dbReference>
<dbReference type="SUPFAM" id="SSF52540">
    <property type="entry name" value="P-loop containing nucleoside triphosphate hydrolases"/>
    <property type="match status" value="1"/>
</dbReference>
<evidence type="ECO:0000313" key="2">
    <source>
        <dbReference type="EMBL" id="KAL3856730.1"/>
    </source>
</evidence>
<dbReference type="Gene3D" id="3.40.50.300">
    <property type="entry name" value="P-loop containing nucleotide triphosphate hydrolases"/>
    <property type="match status" value="1"/>
</dbReference>